<keyword evidence="2" id="KW-1185">Reference proteome</keyword>
<dbReference type="EMBL" id="JYDH01000085">
    <property type="protein sequence ID" value="KRY33206.1"/>
    <property type="molecule type" value="Genomic_DNA"/>
</dbReference>
<proteinExistence type="predicted"/>
<dbReference type="OrthoDB" id="5931884at2759"/>
<evidence type="ECO:0000313" key="2">
    <source>
        <dbReference type="Proteomes" id="UP000054776"/>
    </source>
</evidence>
<sequence>MSHNVQKSVRYELSATTNMSGCFVCRLLLGIPTSTFVDLYLCFSENKRHEECDCWLSLQNLVVYLLAILRISTGVSSARIVSAITNISGWFVCKLLLGVPPSTFVHLQVSRKAPLRIREAGSFANSCRMLLLALLRICACVSPLRTVSGTINMSSWFVCKLLLEVPPYKFVDLYLCFSDVNGGNCLSLCSVICDGLEKALSSSYHFYGFSPLFLSIEIPTTNISVWSVCKLLPLVTPSTFTDFYLCFFRTEIREWFLSMSITTNISGWSLCKVLSGVSPSTFADFYLCFSAQRSVNGSFVSSRSARMPCYSTVFRTEQHRPSRCDGAWVWEPEVAGKTKTIPAHRRPDRYLGICRLRQGSDRPHAQALMDDRCVLDSGCLRHCVSCASTKYLKKPPDGRARQVAIARSKEPKA</sequence>
<name>A0A0V1B8B1_TRISP</name>
<dbReference type="AlphaFoldDB" id="A0A0V1B8B1"/>
<accession>A0A0V1B8B1</accession>
<comment type="caution">
    <text evidence="1">The sequence shown here is derived from an EMBL/GenBank/DDBJ whole genome shotgun (WGS) entry which is preliminary data.</text>
</comment>
<evidence type="ECO:0000313" key="1">
    <source>
        <dbReference type="EMBL" id="KRY33206.1"/>
    </source>
</evidence>
<gene>
    <name evidence="1" type="ORF">T01_7537</name>
</gene>
<dbReference type="InParanoid" id="A0A0V1B8B1"/>
<dbReference type="Proteomes" id="UP000054776">
    <property type="component" value="Unassembled WGS sequence"/>
</dbReference>
<protein>
    <submittedName>
        <fullName evidence="1">Uncharacterized protein</fullName>
    </submittedName>
</protein>
<organism evidence="1 2">
    <name type="scientific">Trichinella spiralis</name>
    <name type="common">Trichina worm</name>
    <dbReference type="NCBI Taxonomy" id="6334"/>
    <lineage>
        <taxon>Eukaryota</taxon>
        <taxon>Metazoa</taxon>
        <taxon>Ecdysozoa</taxon>
        <taxon>Nematoda</taxon>
        <taxon>Enoplea</taxon>
        <taxon>Dorylaimia</taxon>
        <taxon>Trichinellida</taxon>
        <taxon>Trichinellidae</taxon>
        <taxon>Trichinella</taxon>
    </lineage>
</organism>
<reference evidence="1 2" key="1">
    <citation type="submission" date="2015-01" db="EMBL/GenBank/DDBJ databases">
        <title>Evolution of Trichinella species and genotypes.</title>
        <authorList>
            <person name="Korhonen P.K."/>
            <person name="Edoardo P."/>
            <person name="Giuseppe L.R."/>
            <person name="Gasser R.B."/>
        </authorList>
    </citation>
    <scope>NUCLEOTIDE SEQUENCE [LARGE SCALE GENOMIC DNA]</scope>
    <source>
        <strain evidence="1">ISS3</strain>
    </source>
</reference>